<organism evidence="2 3">
    <name type="scientific">Siminovitchia fordii</name>
    <dbReference type="NCBI Taxonomy" id="254759"/>
    <lineage>
        <taxon>Bacteria</taxon>
        <taxon>Bacillati</taxon>
        <taxon>Bacillota</taxon>
        <taxon>Bacilli</taxon>
        <taxon>Bacillales</taxon>
        <taxon>Bacillaceae</taxon>
        <taxon>Siminovitchia</taxon>
    </lineage>
</organism>
<evidence type="ECO:0000313" key="3">
    <source>
        <dbReference type="Proteomes" id="UP000680279"/>
    </source>
</evidence>
<protein>
    <recommendedName>
        <fullName evidence="1">Sin domain-containing protein</fullName>
    </recommendedName>
</protein>
<gene>
    <name evidence="2" type="ORF">J1TS3_10350</name>
</gene>
<feature type="domain" description="Sin" evidence="1">
    <location>
        <begin position="3"/>
        <end position="41"/>
    </location>
</feature>
<reference evidence="2 3" key="1">
    <citation type="submission" date="2021-03" db="EMBL/GenBank/DDBJ databases">
        <title>Antimicrobial resistance genes in bacteria isolated from Japanese honey, and their potential for conferring macrolide and lincosamide resistance in the American foulbrood pathogen Paenibacillus larvae.</title>
        <authorList>
            <person name="Okamoto M."/>
            <person name="Kumagai M."/>
            <person name="Kanamori H."/>
            <person name="Takamatsu D."/>
        </authorList>
    </citation>
    <scope>NUCLEOTIDE SEQUENCE [LARGE SCALE GENOMIC DNA]</scope>
    <source>
        <strain evidence="2 3">J1TS3</strain>
    </source>
</reference>
<accession>A0ABQ4K2N6</accession>
<dbReference type="Proteomes" id="UP000680279">
    <property type="component" value="Unassembled WGS sequence"/>
</dbReference>
<dbReference type="InterPro" id="IPR036281">
    <property type="entry name" value="SinR/SinI_dimer_dom_sf"/>
</dbReference>
<dbReference type="Pfam" id="PF08671">
    <property type="entry name" value="SinI"/>
    <property type="match status" value="1"/>
</dbReference>
<name>A0ABQ4K2N6_9BACI</name>
<sequence>MKKTVVTKSEELDKEWVELILFALGAGISPQEIKKFFKERQ</sequence>
<evidence type="ECO:0000259" key="1">
    <source>
        <dbReference type="PROSITE" id="PS51500"/>
    </source>
</evidence>
<dbReference type="InterPro" id="IPR010981">
    <property type="entry name" value="SinR/SinI_dimer_dom"/>
</dbReference>
<dbReference type="PROSITE" id="PS51500">
    <property type="entry name" value="SIN"/>
    <property type="match status" value="1"/>
</dbReference>
<dbReference type="EMBL" id="BOQT01000003">
    <property type="protein sequence ID" value="GIN19901.1"/>
    <property type="molecule type" value="Genomic_DNA"/>
</dbReference>
<evidence type="ECO:0000313" key="2">
    <source>
        <dbReference type="EMBL" id="GIN19901.1"/>
    </source>
</evidence>
<dbReference type="RefSeq" id="WP_018708462.1">
    <property type="nucleotide sequence ID" value="NZ_BOQT01000003.1"/>
</dbReference>
<keyword evidence="3" id="KW-1185">Reference proteome</keyword>
<comment type="caution">
    <text evidence="2">The sequence shown here is derived from an EMBL/GenBank/DDBJ whole genome shotgun (WGS) entry which is preliminary data.</text>
</comment>
<proteinExistence type="predicted"/>
<dbReference type="SUPFAM" id="SSF47406">
    <property type="entry name" value="SinR repressor dimerisation domain-like"/>
    <property type="match status" value="1"/>
</dbReference>